<accession>A0A9D1WAL9</accession>
<reference evidence="1" key="1">
    <citation type="journal article" date="2021" name="PeerJ">
        <title>Extensive microbial diversity within the chicken gut microbiome revealed by metagenomics and culture.</title>
        <authorList>
            <person name="Gilroy R."/>
            <person name="Ravi A."/>
            <person name="Getino M."/>
            <person name="Pursley I."/>
            <person name="Horton D.L."/>
            <person name="Alikhan N.F."/>
            <person name="Baker D."/>
            <person name="Gharbi K."/>
            <person name="Hall N."/>
            <person name="Watson M."/>
            <person name="Adriaenssens E.M."/>
            <person name="Foster-Nyarko E."/>
            <person name="Jarju S."/>
            <person name="Secka A."/>
            <person name="Antonio M."/>
            <person name="Oren A."/>
            <person name="Chaudhuri R.R."/>
            <person name="La Ragione R."/>
            <person name="Hildebrand F."/>
            <person name="Pallen M.J."/>
        </authorList>
    </citation>
    <scope>NUCLEOTIDE SEQUENCE</scope>
    <source>
        <strain evidence="1">1719</strain>
    </source>
</reference>
<gene>
    <name evidence="1" type="primary">eboE</name>
    <name evidence="1" type="ORF">H9853_09535</name>
</gene>
<evidence type="ECO:0000313" key="1">
    <source>
        <dbReference type="EMBL" id="HIX55258.1"/>
    </source>
</evidence>
<comment type="caution">
    <text evidence="1">The sequence shown here is derived from an EMBL/GenBank/DDBJ whole genome shotgun (WGS) entry which is preliminary data.</text>
</comment>
<dbReference type="InterPro" id="IPR036237">
    <property type="entry name" value="Xyl_isomerase-like_sf"/>
</dbReference>
<name>A0A9D1WAL9_9SPHI</name>
<protein>
    <submittedName>
        <fullName evidence="1">Metabolite traffic protein EboE</fullName>
    </submittedName>
</protein>
<proteinExistence type="predicted"/>
<reference evidence="1" key="2">
    <citation type="submission" date="2021-04" db="EMBL/GenBank/DDBJ databases">
        <authorList>
            <person name="Gilroy R."/>
        </authorList>
    </citation>
    <scope>NUCLEOTIDE SEQUENCE</scope>
    <source>
        <strain evidence="1">1719</strain>
    </source>
</reference>
<dbReference type="NCBIfam" id="NF035939">
    <property type="entry name" value="TIM_EboE"/>
    <property type="match status" value="1"/>
</dbReference>
<dbReference type="EMBL" id="DXEZ01000262">
    <property type="protein sequence ID" value="HIX55258.1"/>
    <property type="molecule type" value="Genomic_DNA"/>
</dbReference>
<organism evidence="1 2">
    <name type="scientific">Candidatus Sphingobacterium stercoripullorum</name>
    <dbReference type="NCBI Taxonomy" id="2838759"/>
    <lineage>
        <taxon>Bacteria</taxon>
        <taxon>Pseudomonadati</taxon>
        <taxon>Bacteroidota</taxon>
        <taxon>Sphingobacteriia</taxon>
        <taxon>Sphingobacteriales</taxon>
        <taxon>Sphingobacteriaceae</taxon>
        <taxon>Sphingobacterium</taxon>
    </lineage>
</organism>
<dbReference type="Proteomes" id="UP000824156">
    <property type="component" value="Unassembled WGS sequence"/>
</dbReference>
<dbReference type="AlphaFoldDB" id="A0A9D1WAL9"/>
<dbReference type="Gene3D" id="3.20.20.150">
    <property type="entry name" value="Divalent-metal-dependent TIM barrel enzymes"/>
    <property type="match status" value="1"/>
</dbReference>
<evidence type="ECO:0000313" key="2">
    <source>
        <dbReference type="Proteomes" id="UP000824156"/>
    </source>
</evidence>
<sequence length="404" mass="46976">MEHKGYHITYCTNIHSGETWQEHFQELKEHVPSIKEQFAPNGPMALGLRLSDKAAKELQRGRALNELKSWLKENDLYVFTFNGFPFGDFHKSKVKDAVHLPDWSDKRRLAYSENLFEILKELLPAGMHGGISTNPLGYRHHFGEMGSEPWKEMLRSSTLNILELVAKLHAIKEKEGKILHLDIEPEPDGILETGDEFFDWYVNVLLPLGRHYFQKHFDYDGQQAERIIKTHVQVCYDICHFALGFEAHKKQMQQLRDHGIRIGKIQVSAALKLTFGDDMEHRAQQKNALEKFDEPIYLHQVIARKADENGLKRFKDLPDALSVMMESEDEEWRSHFHVPVFADQFGVLESTQDDILEVLDIQKDLFMSPYLEVETYTWAVLPDSLKLPIDQSIARELNWLKDKI</sequence>
<dbReference type="SUPFAM" id="SSF51658">
    <property type="entry name" value="Xylose isomerase-like"/>
    <property type="match status" value="1"/>
</dbReference>